<feature type="domain" description="HTH cro/C1-type" evidence="1">
    <location>
        <begin position="7"/>
        <end position="61"/>
    </location>
</feature>
<dbReference type="RefSeq" id="WP_078694964.1">
    <property type="nucleotide sequence ID" value="NZ_FUWX01000040.1"/>
</dbReference>
<proteinExistence type="predicted"/>
<protein>
    <submittedName>
        <fullName evidence="2">Helix-turn-helix domain-containing protein</fullName>
    </submittedName>
</protein>
<reference evidence="2 3" key="1">
    <citation type="submission" date="2017-02" db="EMBL/GenBank/DDBJ databases">
        <authorList>
            <person name="Peterson S.W."/>
        </authorList>
    </citation>
    <scope>NUCLEOTIDE SEQUENCE [LARGE SCALE GENOMIC DNA]</scope>
    <source>
        <strain evidence="2 3">ATCC 700028</strain>
    </source>
</reference>
<dbReference type="PROSITE" id="PS50943">
    <property type="entry name" value="HTH_CROC1"/>
    <property type="match status" value="1"/>
</dbReference>
<dbReference type="GO" id="GO:0003677">
    <property type="term" value="F:DNA binding"/>
    <property type="evidence" value="ECO:0007669"/>
    <property type="project" value="InterPro"/>
</dbReference>
<dbReference type="Gene3D" id="1.10.260.40">
    <property type="entry name" value="lambda repressor-like DNA-binding domains"/>
    <property type="match status" value="1"/>
</dbReference>
<sequence>MRFGETLKKIRNEKNDSLRKLASKVGVSFAYINQIEKGITPASESFFDKLLTIYSDKKQELSEAYCSEVLPKQVIKDIEEEGIRLKKLDLEYMKMKLYKFDSKKNGTSDYIYKEMVIPMNTINNNFEVFTIEIEGNELENFYDKDVILIEKTENEIEMLNKKIIAIEINDTVFLRKVNIIKYIPYLESLNRVYKPIKYNCTEMKILGVAIGLLYRDLKNLKF</sequence>
<gene>
    <name evidence="2" type="ORF">SAMN02745174_02558</name>
</gene>
<dbReference type="CDD" id="cd00093">
    <property type="entry name" value="HTH_XRE"/>
    <property type="match status" value="1"/>
</dbReference>
<dbReference type="SUPFAM" id="SSF51306">
    <property type="entry name" value="LexA/Signal peptidase"/>
    <property type="match status" value="1"/>
</dbReference>
<dbReference type="InterPro" id="IPR010982">
    <property type="entry name" value="Lambda_DNA-bd_dom_sf"/>
</dbReference>
<keyword evidence="3" id="KW-1185">Reference proteome</keyword>
<dbReference type="InterPro" id="IPR015927">
    <property type="entry name" value="Peptidase_S24_S26A/B/C"/>
</dbReference>
<dbReference type="InterPro" id="IPR001387">
    <property type="entry name" value="Cro/C1-type_HTH"/>
</dbReference>
<evidence type="ECO:0000259" key="1">
    <source>
        <dbReference type="PROSITE" id="PS50943"/>
    </source>
</evidence>
<name>A0A1T4R230_9FUSO</name>
<dbReference type="SMART" id="SM00530">
    <property type="entry name" value="HTH_XRE"/>
    <property type="match status" value="1"/>
</dbReference>
<dbReference type="InterPro" id="IPR036286">
    <property type="entry name" value="LexA/Signal_pep-like_sf"/>
</dbReference>
<dbReference type="Gene3D" id="2.10.109.10">
    <property type="entry name" value="Umud Fragment, subunit A"/>
    <property type="match status" value="1"/>
</dbReference>
<dbReference type="OrthoDB" id="5959816at2"/>
<dbReference type="EMBL" id="FUWX01000040">
    <property type="protein sequence ID" value="SKA10080.1"/>
    <property type="molecule type" value="Genomic_DNA"/>
</dbReference>
<accession>A0A1T4R230</accession>
<dbReference type="AlphaFoldDB" id="A0A1T4R230"/>
<dbReference type="Pfam" id="PF00717">
    <property type="entry name" value="Peptidase_S24"/>
    <property type="match status" value="1"/>
</dbReference>
<organism evidence="2 3">
    <name type="scientific">Cetobacterium ceti</name>
    <dbReference type="NCBI Taxonomy" id="180163"/>
    <lineage>
        <taxon>Bacteria</taxon>
        <taxon>Fusobacteriati</taxon>
        <taxon>Fusobacteriota</taxon>
        <taxon>Fusobacteriia</taxon>
        <taxon>Fusobacteriales</taxon>
        <taxon>Fusobacteriaceae</taxon>
        <taxon>Cetobacterium</taxon>
    </lineage>
</organism>
<dbReference type="SUPFAM" id="SSF47413">
    <property type="entry name" value="lambda repressor-like DNA-binding domains"/>
    <property type="match status" value="1"/>
</dbReference>
<evidence type="ECO:0000313" key="2">
    <source>
        <dbReference type="EMBL" id="SKA10080.1"/>
    </source>
</evidence>
<dbReference type="Proteomes" id="UP000191153">
    <property type="component" value="Unassembled WGS sequence"/>
</dbReference>
<dbReference type="Pfam" id="PF01381">
    <property type="entry name" value="HTH_3"/>
    <property type="match status" value="1"/>
</dbReference>
<dbReference type="STRING" id="180163.SAMN02745174_02558"/>
<evidence type="ECO:0000313" key="3">
    <source>
        <dbReference type="Proteomes" id="UP000191153"/>
    </source>
</evidence>